<feature type="transmembrane region" description="Helical" evidence="1">
    <location>
        <begin position="12"/>
        <end position="31"/>
    </location>
</feature>
<organism evidence="2 3">
    <name type="scientific">Oceanobacillus luteolus</name>
    <dbReference type="NCBI Taxonomy" id="1274358"/>
    <lineage>
        <taxon>Bacteria</taxon>
        <taxon>Bacillati</taxon>
        <taxon>Bacillota</taxon>
        <taxon>Bacilli</taxon>
        <taxon>Bacillales</taxon>
        <taxon>Bacillaceae</taxon>
        <taxon>Oceanobacillus</taxon>
    </lineage>
</organism>
<name>A0ABW4HLF4_9BACI</name>
<dbReference type="EMBL" id="JBHUDE010000005">
    <property type="protein sequence ID" value="MFD1606190.1"/>
    <property type="molecule type" value="Genomic_DNA"/>
</dbReference>
<sequence length="172" mass="18502">MKNFLKGPIMSIVWTVLRIWLGVKWITAGFGKVTGEFDATGFLQFALTNATGENPTVQGWYAAFLEGFAIPNVGLINILIPWGELLVGIGLILGAATIPALIAGAFMNLNFLLAGTLSTNPILFTVAIVILFTGSASYYYGVDRFVAPYIKARFGKNNCPEPNRGEAVNQPA</sequence>
<keyword evidence="1" id="KW-1133">Transmembrane helix</keyword>
<evidence type="ECO:0000313" key="2">
    <source>
        <dbReference type="EMBL" id="MFD1606190.1"/>
    </source>
</evidence>
<keyword evidence="1" id="KW-0812">Transmembrane</keyword>
<dbReference type="PANTHER" id="PTHR39157">
    <property type="entry name" value="INTEGRAL MEMBRANE PROTEIN-RELATED"/>
    <property type="match status" value="1"/>
</dbReference>
<feature type="transmembrane region" description="Helical" evidence="1">
    <location>
        <begin position="85"/>
        <end position="109"/>
    </location>
</feature>
<evidence type="ECO:0000256" key="1">
    <source>
        <dbReference type="SAM" id="Phobius"/>
    </source>
</evidence>
<keyword evidence="3" id="KW-1185">Reference proteome</keyword>
<dbReference type="RefSeq" id="WP_251514042.1">
    <property type="nucleotide sequence ID" value="NZ_JAMBON010000014.1"/>
</dbReference>
<feature type="transmembrane region" description="Helical" evidence="1">
    <location>
        <begin position="121"/>
        <end position="141"/>
    </location>
</feature>
<evidence type="ECO:0000313" key="3">
    <source>
        <dbReference type="Proteomes" id="UP001597221"/>
    </source>
</evidence>
<reference evidence="3" key="1">
    <citation type="journal article" date="2019" name="Int. J. Syst. Evol. Microbiol.">
        <title>The Global Catalogue of Microorganisms (GCM) 10K type strain sequencing project: providing services to taxonomists for standard genome sequencing and annotation.</title>
        <authorList>
            <consortium name="The Broad Institute Genomics Platform"/>
            <consortium name="The Broad Institute Genome Sequencing Center for Infectious Disease"/>
            <person name="Wu L."/>
            <person name="Ma J."/>
        </authorList>
    </citation>
    <scope>NUCLEOTIDE SEQUENCE [LARGE SCALE GENOMIC DNA]</scope>
    <source>
        <strain evidence="3">CGMCC 1.12376</strain>
    </source>
</reference>
<comment type="caution">
    <text evidence="2">The sequence shown here is derived from an EMBL/GenBank/DDBJ whole genome shotgun (WGS) entry which is preliminary data.</text>
</comment>
<keyword evidence="1" id="KW-0472">Membrane</keyword>
<dbReference type="PANTHER" id="PTHR39157:SF1">
    <property type="entry name" value="DOXX FAMILY PROTEIN"/>
    <property type="match status" value="1"/>
</dbReference>
<accession>A0ABW4HLF4</accession>
<proteinExistence type="predicted"/>
<gene>
    <name evidence="2" type="ORF">ACFSBH_00705</name>
</gene>
<feature type="transmembrane region" description="Helical" evidence="1">
    <location>
        <begin position="60"/>
        <end position="80"/>
    </location>
</feature>
<dbReference type="Proteomes" id="UP001597221">
    <property type="component" value="Unassembled WGS sequence"/>
</dbReference>
<protein>
    <submittedName>
        <fullName evidence="2">DoxX family protein</fullName>
    </submittedName>
</protein>